<feature type="binding site" evidence="9">
    <location>
        <position position="197"/>
    </location>
    <ligand>
        <name>Mg(2+)</name>
        <dbReference type="ChEBI" id="CHEBI:18420"/>
    </ligand>
</feature>
<dbReference type="InterPro" id="IPR023061">
    <property type="entry name" value="SelD_I"/>
</dbReference>
<dbReference type="Gene3D" id="3.90.650.10">
    <property type="entry name" value="PurM-like C-terminal domain"/>
    <property type="match status" value="1"/>
</dbReference>
<feature type="domain" description="PurM-like C-terminal" evidence="11">
    <location>
        <begin position="139"/>
        <end position="317"/>
    </location>
</feature>
<comment type="similarity">
    <text evidence="1 9">Belongs to the selenophosphate synthase 1 family. Class I subfamily.</text>
</comment>
<comment type="caution">
    <text evidence="9">Lacks conserved residue(s) required for the propagation of feature annotation.</text>
</comment>
<proteinExistence type="inferred from homology"/>
<dbReference type="InterPro" id="IPR004536">
    <property type="entry name" value="SPS/SelD"/>
</dbReference>
<keyword evidence="13" id="KW-1185">Reference proteome</keyword>
<comment type="subunit">
    <text evidence="9">Homodimer.</text>
</comment>
<evidence type="ECO:0000256" key="3">
    <source>
        <dbReference type="ARBA" id="ARBA00022723"/>
    </source>
</evidence>
<feature type="binding site" evidence="9">
    <location>
        <position position="61"/>
    </location>
    <ligand>
        <name>Mg(2+)</name>
        <dbReference type="ChEBI" id="CHEBI:18420"/>
    </ligand>
</feature>
<evidence type="ECO:0000256" key="4">
    <source>
        <dbReference type="ARBA" id="ARBA00022741"/>
    </source>
</evidence>
<dbReference type="EMBL" id="JACHEO010000002">
    <property type="protein sequence ID" value="MBB5347053.1"/>
    <property type="molecule type" value="Genomic_DNA"/>
</dbReference>
<dbReference type="SUPFAM" id="SSF55326">
    <property type="entry name" value="PurM N-terminal domain-like"/>
    <property type="match status" value="1"/>
</dbReference>
<dbReference type="CDD" id="cd02195">
    <property type="entry name" value="SelD"/>
    <property type="match status" value="1"/>
</dbReference>
<evidence type="ECO:0000259" key="10">
    <source>
        <dbReference type="Pfam" id="PF00586"/>
    </source>
</evidence>
<feature type="binding site" evidence="9">
    <location>
        <position position="21"/>
    </location>
    <ligand>
        <name>Mg(2+)</name>
        <dbReference type="ChEBI" id="CHEBI:18420"/>
    </ligand>
</feature>
<dbReference type="HAMAP" id="MF_00625">
    <property type="entry name" value="SelD"/>
    <property type="match status" value="1"/>
</dbReference>
<comment type="function">
    <text evidence="9">Synthesizes selenophosphate from selenide and ATP.</text>
</comment>
<comment type="catalytic activity">
    <reaction evidence="9">
        <text>hydrogenselenide + ATP + H2O = selenophosphate + AMP + phosphate + 2 H(+)</text>
        <dbReference type="Rhea" id="RHEA:18737"/>
        <dbReference type="ChEBI" id="CHEBI:15377"/>
        <dbReference type="ChEBI" id="CHEBI:15378"/>
        <dbReference type="ChEBI" id="CHEBI:16144"/>
        <dbReference type="ChEBI" id="CHEBI:29317"/>
        <dbReference type="ChEBI" id="CHEBI:30616"/>
        <dbReference type="ChEBI" id="CHEBI:43474"/>
        <dbReference type="ChEBI" id="CHEBI:456215"/>
        <dbReference type="EC" id="2.7.9.3"/>
    </reaction>
</comment>
<evidence type="ECO:0000256" key="6">
    <source>
        <dbReference type="ARBA" id="ARBA00022840"/>
    </source>
</evidence>
<comment type="caution">
    <text evidence="12">The sequence shown here is derived from an EMBL/GenBank/DDBJ whole genome shotgun (WGS) entry which is preliminary data.</text>
</comment>
<dbReference type="InterPro" id="IPR016188">
    <property type="entry name" value="PurM-like_N"/>
</dbReference>
<evidence type="ECO:0000256" key="8">
    <source>
        <dbReference type="ARBA" id="ARBA00023266"/>
    </source>
</evidence>
<feature type="binding site" description="in other chain" evidence="9">
    <location>
        <begin position="18"/>
        <end position="20"/>
    </location>
    <ligand>
        <name>ATP</name>
        <dbReference type="ChEBI" id="CHEBI:30616"/>
        <note>ligand shared between dimeric partners</note>
    </ligand>
</feature>
<dbReference type="AlphaFoldDB" id="A0A840UQY2"/>
<keyword evidence="2 9" id="KW-0808">Transferase</keyword>
<dbReference type="Pfam" id="PF00586">
    <property type="entry name" value="AIRS"/>
    <property type="match status" value="1"/>
</dbReference>
<dbReference type="GO" id="GO:0004756">
    <property type="term" value="F:selenide, water dikinase activity"/>
    <property type="evidence" value="ECO:0007669"/>
    <property type="project" value="UniProtKB-UniRule"/>
</dbReference>
<gene>
    <name evidence="9" type="primary">selD</name>
    <name evidence="12" type="ORF">HNQ81_000763</name>
</gene>
<evidence type="ECO:0000256" key="1">
    <source>
        <dbReference type="ARBA" id="ARBA00008026"/>
    </source>
</evidence>
<dbReference type="InterPro" id="IPR036676">
    <property type="entry name" value="PurM-like_C_sf"/>
</dbReference>
<evidence type="ECO:0000256" key="2">
    <source>
        <dbReference type="ARBA" id="ARBA00022679"/>
    </source>
</evidence>
<feature type="binding site" description="in other chain" evidence="9">
    <location>
        <position position="61"/>
    </location>
    <ligand>
        <name>ATP</name>
        <dbReference type="ChEBI" id="CHEBI:30616"/>
        <note>ligand shared between dimeric partners</note>
    </ligand>
</feature>
<dbReference type="PANTHER" id="PTHR10256">
    <property type="entry name" value="SELENIDE, WATER DIKINASE"/>
    <property type="match status" value="1"/>
</dbReference>
<feature type="domain" description="PurM-like N-terminal" evidence="10">
    <location>
        <begin position="20"/>
        <end position="127"/>
    </location>
</feature>
<reference evidence="12 13" key="1">
    <citation type="submission" date="2020-08" db="EMBL/GenBank/DDBJ databases">
        <title>Genomic Encyclopedia of Type Strains, Phase IV (KMG-IV): sequencing the most valuable type-strain genomes for metagenomic binning, comparative biology and taxonomic classification.</title>
        <authorList>
            <person name="Goeker M."/>
        </authorList>
    </citation>
    <scope>NUCLEOTIDE SEQUENCE [LARGE SCALE GENOMIC DNA]</scope>
    <source>
        <strain evidence="12 13">DSM 28570</strain>
    </source>
</reference>
<dbReference type="Pfam" id="PF02769">
    <property type="entry name" value="AIRS_C"/>
    <property type="match status" value="1"/>
</dbReference>
<evidence type="ECO:0000313" key="13">
    <source>
        <dbReference type="Proteomes" id="UP000539642"/>
    </source>
</evidence>
<evidence type="ECO:0000256" key="9">
    <source>
        <dbReference type="HAMAP-Rule" id="MF_00625"/>
    </source>
</evidence>
<evidence type="ECO:0000313" key="12">
    <source>
        <dbReference type="EMBL" id="MBB5347053.1"/>
    </source>
</evidence>
<feature type="binding site" description="in other chain" evidence="9">
    <location>
        <position position="38"/>
    </location>
    <ligand>
        <name>ATP</name>
        <dbReference type="ChEBI" id="CHEBI:30616"/>
        <note>ligand shared between dimeric partners</note>
    </ligand>
</feature>
<dbReference type="PANTHER" id="PTHR10256:SF0">
    <property type="entry name" value="INACTIVE SELENIDE, WATER DIKINASE-LIKE PROTEIN-RELATED"/>
    <property type="match status" value="1"/>
</dbReference>
<keyword evidence="7 9" id="KW-0460">Magnesium</keyword>
<dbReference type="PIRSF" id="PIRSF036407">
    <property type="entry name" value="Selenphspht_syn"/>
    <property type="match status" value="1"/>
</dbReference>
<evidence type="ECO:0000256" key="5">
    <source>
        <dbReference type="ARBA" id="ARBA00022777"/>
    </source>
</evidence>
<accession>A0A840UQY2</accession>
<evidence type="ECO:0000259" key="11">
    <source>
        <dbReference type="Pfam" id="PF02769"/>
    </source>
</evidence>
<dbReference type="InterPro" id="IPR036921">
    <property type="entry name" value="PurM-like_N_sf"/>
</dbReference>
<dbReference type="GO" id="GO:0016260">
    <property type="term" value="P:selenocysteine biosynthetic process"/>
    <property type="evidence" value="ECO:0007669"/>
    <property type="project" value="InterPro"/>
</dbReference>
<dbReference type="EC" id="2.7.9.3" evidence="9"/>
<dbReference type="InterPro" id="IPR010918">
    <property type="entry name" value="PurM-like_C_dom"/>
</dbReference>
<dbReference type="SUPFAM" id="SSF56042">
    <property type="entry name" value="PurM C-terminal domain-like"/>
    <property type="match status" value="1"/>
</dbReference>
<keyword evidence="3 9" id="KW-0479">Metal-binding</keyword>
<keyword evidence="6 9" id="KW-0067">ATP-binding</keyword>
<evidence type="ECO:0000256" key="7">
    <source>
        <dbReference type="ARBA" id="ARBA00022842"/>
    </source>
</evidence>
<dbReference type="Gene3D" id="3.30.1330.10">
    <property type="entry name" value="PurM-like, N-terminal domain"/>
    <property type="match status" value="1"/>
</dbReference>
<feature type="binding site" evidence="9">
    <location>
        <begin position="109"/>
        <end position="111"/>
    </location>
    <ligand>
        <name>ATP</name>
        <dbReference type="ChEBI" id="CHEBI:30616"/>
        <note>ligand shared between dimeric partners</note>
    </ligand>
</feature>
<dbReference type="GO" id="GO:0000287">
    <property type="term" value="F:magnesium ion binding"/>
    <property type="evidence" value="ECO:0007669"/>
    <property type="project" value="UniProtKB-UniRule"/>
</dbReference>
<keyword evidence="4 9" id="KW-0547">Nucleotide-binding</keyword>
<organism evidence="12 13">
    <name type="scientific">Desulfoprunum benzoelyticum</name>
    <dbReference type="NCBI Taxonomy" id="1506996"/>
    <lineage>
        <taxon>Bacteria</taxon>
        <taxon>Pseudomonadati</taxon>
        <taxon>Thermodesulfobacteriota</taxon>
        <taxon>Desulfobulbia</taxon>
        <taxon>Desulfobulbales</taxon>
        <taxon>Desulfobulbaceae</taxon>
        <taxon>Desulfoprunum</taxon>
    </lineage>
</organism>
<dbReference type="Proteomes" id="UP000539642">
    <property type="component" value="Unassembled WGS sequence"/>
</dbReference>
<sequence length="319" mass="33976">MCGLVFPTDENVLIGLDRADDAGVYRITDEIALIQTVDFFTPIVDDPYWFGQIAAANALSDVYAMGGVPKTAMNLVAFPAKEMDLSVLRQIIQGGIDKIKEAGVVLLGGHSIVDKELKYGLSVTGVIHPDRVLAKKNLRSGDRLVLTKPLGTGIINTAIKAALASPELTDKVTRFMAALNRDAARIMAQFDIGACTDVTGFGLLGHLAEMVCGSGTSVRVESGSVPVITEALEFASMGFVPAGAYNNKTFREYMVSFAENVPRTLQDICFDPQTSGGLLISVSETHALALVQALKAGGIKDAALIGEVLAYPEEKIWVV</sequence>
<dbReference type="GO" id="GO:0005524">
    <property type="term" value="F:ATP binding"/>
    <property type="evidence" value="ECO:0007669"/>
    <property type="project" value="UniProtKB-UniRule"/>
</dbReference>
<keyword evidence="8 9" id="KW-0711">Selenium</keyword>
<comment type="cofactor">
    <cofactor evidence="9">
        <name>Mg(2+)</name>
        <dbReference type="ChEBI" id="CHEBI:18420"/>
    </cofactor>
    <text evidence="9">Binds 1 Mg(2+) ion per monomer.</text>
</comment>
<dbReference type="GO" id="GO:0005737">
    <property type="term" value="C:cytoplasm"/>
    <property type="evidence" value="ECO:0007669"/>
    <property type="project" value="TreeGrafter"/>
</dbReference>
<dbReference type="NCBIfam" id="TIGR00476">
    <property type="entry name" value="selD"/>
    <property type="match status" value="1"/>
</dbReference>
<protein>
    <recommendedName>
        <fullName evidence="9">Selenide, water dikinase</fullName>
        <ecNumber evidence="9">2.7.9.3</ecNumber>
    </recommendedName>
    <alternativeName>
        <fullName evidence="9">Selenium donor protein</fullName>
    </alternativeName>
    <alternativeName>
        <fullName evidence="9">Selenophosphate synthase</fullName>
    </alternativeName>
</protein>
<name>A0A840UQY2_9BACT</name>
<keyword evidence="5 9" id="KW-0418">Kinase</keyword>